<dbReference type="EMBL" id="CP071182">
    <property type="protein sequence ID" value="QSO48759.1"/>
    <property type="molecule type" value="Genomic_DNA"/>
</dbReference>
<gene>
    <name evidence="2" type="ORF">JZ786_07230</name>
    <name evidence="3" type="ORF">JZ786_07320</name>
    <name evidence="1" type="ORF">JZ786_13980</name>
</gene>
<dbReference type="RefSeq" id="WP_206655031.1">
    <property type="nucleotide sequence ID" value="NZ_CP071182.1"/>
</dbReference>
<dbReference type="KEGG" id="afx:JZ786_07230"/>
<dbReference type="KEGG" id="afx:JZ786_07320"/>
<name>A0A9X7W1T3_9BACL</name>
<protein>
    <recommendedName>
        <fullName evidence="5">Transposase</fullName>
    </recommendedName>
</protein>
<dbReference type="NCBIfam" id="NF047593">
    <property type="entry name" value="IS66_ISAeme5_TnpA"/>
    <property type="match status" value="1"/>
</dbReference>
<organism evidence="2 4">
    <name type="scientific">Alicyclobacillus mengziensis</name>
    <dbReference type="NCBI Taxonomy" id="2931921"/>
    <lineage>
        <taxon>Bacteria</taxon>
        <taxon>Bacillati</taxon>
        <taxon>Bacillota</taxon>
        <taxon>Bacilli</taxon>
        <taxon>Bacillales</taxon>
        <taxon>Alicyclobacillaceae</taxon>
        <taxon>Alicyclobacillus</taxon>
    </lineage>
</organism>
<proteinExistence type="predicted"/>
<sequence length="107" mass="12290">MSREEVRIQWKTRVQEFRGSGQTAAEWCRVHHLNVNQFRRWLHKFPEQNVGEETSSTIRWLSVKTENFATNVASASTITVRVGAAHVEVRDGFNPTLLKQVVQALAE</sequence>
<dbReference type="EMBL" id="CP071182">
    <property type="protein sequence ID" value="QSO48745.1"/>
    <property type="molecule type" value="Genomic_DNA"/>
</dbReference>
<dbReference type="AlphaFoldDB" id="A0A9X7W1T3"/>
<accession>A0A9X7W1T3</accession>
<dbReference type="EMBL" id="CP071182">
    <property type="protein sequence ID" value="QSO45662.1"/>
    <property type="molecule type" value="Genomic_DNA"/>
</dbReference>
<keyword evidence="4" id="KW-1185">Reference proteome</keyword>
<dbReference type="KEGG" id="afx:JZ786_13980"/>
<dbReference type="Proteomes" id="UP000663505">
    <property type="component" value="Chromosome"/>
</dbReference>
<evidence type="ECO:0000313" key="1">
    <source>
        <dbReference type="EMBL" id="QSO45662.1"/>
    </source>
</evidence>
<reference evidence="2 4" key="1">
    <citation type="submission" date="2021-02" db="EMBL/GenBank/DDBJ databases">
        <title>Alicyclobacillus curvatus sp. nov. and Alicyclobacillus mengziensis sp. nov., two acidophilic bacteria isolated from acid mine drainage.</title>
        <authorList>
            <person name="Huang Y."/>
        </authorList>
    </citation>
    <scope>NUCLEOTIDE SEQUENCE [LARGE SCALE GENOMIC DNA]</scope>
    <source>
        <strain evidence="2 4">S30H14</strain>
    </source>
</reference>
<evidence type="ECO:0000313" key="4">
    <source>
        <dbReference type="Proteomes" id="UP000663505"/>
    </source>
</evidence>
<evidence type="ECO:0000313" key="3">
    <source>
        <dbReference type="EMBL" id="QSO48759.1"/>
    </source>
</evidence>
<evidence type="ECO:0000313" key="2">
    <source>
        <dbReference type="EMBL" id="QSO48745.1"/>
    </source>
</evidence>
<evidence type="ECO:0008006" key="5">
    <source>
        <dbReference type="Google" id="ProtNLM"/>
    </source>
</evidence>